<dbReference type="Proteomes" id="UP000190285">
    <property type="component" value="Unassembled WGS sequence"/>
</dbReference>
<evidence type="ECO:0000256" key="2">
    <source>
        <dbReference type="ARBA" id="ARBA00001966"/>
    </source>
</evidence>
<keyword evidence="5" id="KW-0288">FMN</keyword>
<gene>
    <name evidence="12" type="ORF">SAMN02194393_05078</name>
</gene>
<dbReference type="GO" id="GO:0010181">
    <property type="term" value="F:FMN binding"/>
    <property type="evidence" value="ECO:0007669"/>
    <property type="project" value="InterPro"/>
</dbReference>
<dbReference type="RefSeq" id="WP_079495671.1">
    <property type="nucleotide sequence ID" value="NZ_FUZT01000020.1"/>
</dbReference>
<reference evidence="12 13" key="1">
    <citation type="submission" date="2017-02" db="EMBL/GenBank/DDBJ databases">
        <authorList>
            <person name="Peterson S.W."/>
        </authorList>
    </citation>
    <scope>NUCLEOTIDE SEQUENCE [LARGE SCALE GENOMIC DNA]</scope>
    <source>
        <strain evidence="12 13">M1</strain>
    </source>
</reference>
<dbReference type="GO" id="GO:0046872">
    <property type="term" value="F:metal ion binding"/>
    <property type="evidence" value="ECO:0007669"/>
    <property type="project" value="UniProtKB-KW"/>
</dbReference>
<dbReference type="AlphaFoldDB" id="A0A1T5MNL8"/>
<dbReference type="CDD" id="cd02803">
    <property type="entry name" value="OYE_like_FMN_family"/>
    <property type="match status" value="1"/>
</dbReference>
<dbReference type="Pfam" id="PF00724">
    <property type="entry name" value="Oxidored_FMN"/>
    <property type="match status" value="1"/>
</dbReference>
<dbReference type="Gene3D" id="3.50.50.60">
    <property type="entry name" value="FAD/NAD(P)-binding domain"/>
    <property type="match status" value="1"/>
</dbReference>
<sequence>MSKLFTPIKIGNLVLKNRFMMAPMENGLAQIGGEMSEGLIDFFVERAKNEVSIIITGSIAVSPEGRGLPTQLNIYEDKFIPELKRMTDAVHEAGGKIGAQLYHAGRQASQGVTGIQPISPSAIPCEILGNNPREMTKKDIDEMHRKFVKAAERSIEAGFDLIEVHFAHGYLLHSFLSPHSNKRTDEYGGSLENRMRFPMAVLRDIIKVCGEKVPVTIRISADEYLKDGLGFEEVKTICKEAEKAGVKAISLTAGSYDSVEYTIQPMFVKQGFIVPFSEKLKRNIKVPVIVAARLNNAELIEDIIENDKADMVAIGRGLISDEELVIKMKNKQYKDIRYCVACNQGCIDKVFIGQGVQCLVNARAGREKDRKIQKAEEIKNVVIVGAGPAGLEAARVAKLRGHNVVLVDKDDKIGGKLETLSSPPEKETFMLFKEYLYNQMTKLDIKFVQKEIKSAKDLEEFSPDSVIVATGSFQTVPQIKGINSKNVLIAEDVLNEKVKVGQTVAIIGGGLVGTETAKFLAYKGIKVHIIEMMDAIAKDIGATFVGHLFKLLNEYGVQQHVNAKVEEIKEDLIILEDKEIKVDNVIIATGYKPNDSIVENIKDSFKEVYLVGDANSPRRIIEAVEEGFLVSSEI</sequence>
<evidence type="ECO:0000256" key="8">
    <source>
        <dbReference type="ARBA" id="ARBA00023004"/>
    </source>
</evidence>
<keyword evidence="7" id="KW-0560">Oxidoreductase</keyword>
<evidence type="ECO:0000259" key="11">
    <source>
        <dbReference type="Pfam" id="PF07992"/>
    </source>
</evidence>
<evidence type="ECO:0000256" key="7">
    <source>
        <dbReference type="ARBA" id="ARBA00023002"/>
    </source>
</evidence>
<evidence type="ECO:0000256" key="1">
    <source>
        <dbReference type="ARBA" id="ARBA00001917"/>
    </source>
</evidence>
<dbReference type="Pfam" id="PF07992">
    <property type="entry name" value="Pyr_redox_2"/>
    <property type="match status" value="1"/>
</dbReference>
<comment type="cofactor">
    <cofactor evidence="2">
        <name>[4Fe-4S] cluster</name>
        <dbReference type="ChEBI" id="CHEBI:49883"/>
    </cofactor>
</comment>
<dbReference type="InterPro" id="IPR036188">
    <property type="entry name" value="FAD/NAD-bd_sf"/>
</dbReference>
<evidence type="ECO:0000313" key="13">
    <source>
        <dbReference type="Proteomes" id="UP000190285"/>
    </source>
</evidence>
<keyword evidence="13" id="KW-1185">Reference proteome</keyword>
<dbReference type="PRINTS" id="PR00368">
    <property type="entry name" value="FADPNR"/>
</dbReference>
<dbReference type="OrthoDB" id="9772736at2"/>
<evidence type="ECO:0000259" key="10">
    <source>
        <dbReference type="Pfam" id="PF00724"/>
    </source>
</evidence>
<dbReference type="GO" id="GO:0016491">
    <property type="term" value="F:oxidoreductase activity"/>
    <property type="evidence" value="ECO:0007669"/>
    <property type="project" value="UniProtKB-KW"/>
</dbReference>
<accession>A0A1T5MNL8</accession>
<feature type="domain" description="FAD/NAD(P)-binding" evidence="11">
    <location>
        <begin position="380"/>
        <end position="613"/>
    </location>
</feature>
<evidence type="ECO:0000256" key="5">
    <source>
        <dbReference type="ARBA" id="ARBA00022643"/>
    </source>
</evidence>
<dbReference type="STRING" id="36842.SAMN02194393_05078"/>
<evidence type="ECO:0000256" key="3">
    <source>
        <dbReference type="ARBA" id="ARBA00011048"/>
    </source>
</evidence>
<dbReference type="InterPro" id="IPR001155">
    <property type="entry name" value="OxRdtase_FMN_N"/>
</dbReference>
<evidence type="ECO:0000313" key="12">
    <source>
        <dbReference type="EMBL" id="SKC89805.1"/>
    </source>
</evidence>
<evidence type="ECO:0000256" key="4">
    <source>
        <dbReference type="ARBA" id="ARBA00022630"/>
    </source>
</evidence>
<protein>
    <submittedName>
        <fullName evidence="12">2,4-dienoyl-CoA reductase</fullName>
    </submittedName>
</protein>
<comment type="cofactor">
    <cofactor evidence="1">
        <name>FMN</name>
        <dbReference type="ChEBI" id="CHEBI:58210"/>
    </cofactor>
</comment>
<dbReference type="GO" id="GO:0051536">
    <property type="term" value="F:iron-sulfur cluster binding"/>
    <property type="evidence" value="ECO:0007669"/>
    <property type="project" value="UniProtKB-KW"/>
</dbReference>
<keyword evidence="6" id="KW-0479">Metal-binding</keyword>
<keyword evidence="4" id="KW-0285">Flavoprotein</keyword>
<feature type="domain" description="NADH:flavin oxidoreductase/NADH oxidase N-terminal" evidence="10">
    <location>
        <begin position="3"/>
        <end position="334"/>
    </location>
</feature>
<organism evidence="12 13">
    <name type="scientific">Maledivibacter halophilus</name>
    <dbReference type="NCBI Taxonomy" id="36842"/>
    <lineage>
        <taxon>Bacteria</taxon>
        <taxon>Bacillati</taxon>
        <taxon>Bacillota</taxon>
        <taxon>Clostridia</taxon>
        <taxon>Peptostreptococcales</taxon>
        <taxon>Caminicellaceae</taxon>
        <taxon>Maledivibacter</taxon>
    </lineage>
</organism>
<dbReference type="EMBL" id="FUZT01000020">
    <property type="protein sequence ID" value="SKC89805.1"/>
    <property type="molecule type" value="Genomic_DNA"/>
</dbReference>
<evidence type="ECO:0000256" key="9">
    <source>
        <dbReference type="ARBA" id="ARBA00023014"/>
    </source>
</evidence>
<dbReference type="SUPFAM" id="SSF51905">
    <property type="entry name" value="FAD/NAD(P)-binding domain"/>
    <property type="match status" value="1"/>
</dbReference>
<dbReference type="PANTHER" id="PTHR42917">
    <property type="entry name" value="2,4-DIENOYL-COA REDUCTASE"/>
    <property type="match status" value="1"/>
</dbReference>
<dbReference type="SUPFAM" id="SSF51395">
    <property type="entry name" value="FMN-linked oxidoreductases"/>
    <property type="match status" value="1"/>
</dbReference>
<dbReference type="PRINTS" id="PR00469">
    <property type="entry name" value="PNDRDTASEII"/>
</dbReference>
<keyword evidence="9" id="KW-0411">Iron-sulfur</keyword>
<dbReference type="PANTHER" id="PTHR42917:SF2">
    <property type="entry name" value="2,4-DIENOYL-COA REDUCTASE [(2E)-ENOYL-COA-PRODUCING]"/>
    <property type="match status" value="1"/>
</dbReference>
<keyword evidence="8" id="KW-0408">Iron</keyword>
<evidence type="ECO:0000256" key="6">
    <source>
        <dbReference type="ARBA" id="ARBA00022723"/>
    </source>
</evidence>
<name>A0A1T5MNL8_9FIRM</name>
<dbReference type="InterPro" id="IPR023753">
    <property type="entry name" value="FAD/NAD-binding_dom"/>
</dbReference>
<dbReference type="InterPro" id="IPR051793">
    <property type="entry name" value="NADH:flavin_oxidoreductase"/>
</dbReference>
<comment type="similarity">
    <text evidence="3">In the N-terminal section; belongs to the NADH:flavin oxidoreductase/NADH oxidase family.</text>
</comment>
<dbReference type="Gene3D" id="3.20.20.70">
    <property type="entry name" value="Aldolase class I"/>
    <property type="match status" value="1"/>
</dbReference>
<dbReference type="InterPro" id="IPR013785">
    <property type="entry name" value="Aldolase_TIM"/>
</dbReference>
<dbReference type="Gene3D" id="3.40.50.720">
    <property type="entry name" value="NAD(P)-binding Rossmann-like Domain"/>
    <property type="match status" value="1"/>
</dbReference>
<proteinExistence type="inferred from homology"/>